<dbReference type="GO" id="GO:0003735">
    <property type="term" value="F:structural constituent of ribosome"/>
    <property type="evidence" value="ECO:0007669"/>
    <property type="project" value="InterPro"/>
</dbReference>
<dbReference type="EMBL" id="JACBAZ010000001">
    <property type="protein sequence ID" value="NWK54569.1"/>
    <property type="molecule type" value="Genomic_DNA"/>
</dbReference>
<evidence type="ECO:0000313" key="7">
    <source>
        <dbReference type="EMBL" id="NWK54569.1"/>
    </source>
</evidence>
<evidence type="ECO:0000256" key="4">
    <source>
        <dbReference type="ARBA" id="ARBA00035178"/>
    </source>
</evidence>
<feature type="region of interest" description="Disordered" evidence="6">
    <location>
        <begin position="1"/>
        <end position="21"/>
    </location>
</feature>
<dbReference type="PANTHER" id="PTHR35534">
    <property type="entry name" value="50S RIBOSOMAL PROTEIN L32"/>
    <property type="match status" value="1"/>
</dbReference>
<dbReference type="Pfam" id="PF01783">
    <property type="entry name" value="Ribosomal_L32p"/>
    <property type="match status" value="1"/>
</dbReference>
<proteinExistence type="inferred from homology"/>
<dbReference type="GO" id="GO:0006412">
    <property type="term" value="P:translation"/>
    <property type="evidence" value="ECO:0007669"/>
    <property type="project" value="UniProtKB-UniRule"/>
</dbReference>
<protein>
    <recommendedName>
        <fullName evidence="4 5">Large ribosomal subunit protein bL32</fullName>
    </recommendedName>
</protein>
<dbReference type="SUPFAM" id="SSF57829">
    <property type="entry name" value="Zn-binding ribosomal proteins"/>
    <property type="match status" value="1"/>
</dbReference>
<keyword evidence="8" id="KW-1185">Reference proteome</keyword>
<gene>
    <name evidence="5 7" type="primary">rpmF</name>
    <name evidence="7" type="ORF">HW115_03030</name>
</gene>
<evidence type="ECO:0000256" key="6">
    <source>
        <dbReference type="SAM" id="MobiDB-lite"/>
    </source>
</evidence>
<dbReference type="GO" id="GO:0015934">
    <property type="term" value="C:large ribosomal subunit"/>
    <property type="evidence" value="ECO:0007669"/>
    <property type="project" value="InterPro"/>
</dbReference>
<comment type="similarity">
    <text evidence="1 5">Belongs to the bacterial ribosomal protein bL32 family.</text>
</comment>
<reference evidence="7 8" key="1">
    <citation type="submission" date="2020-07" db="EMBL/GenBank/DDBJ databases">
        <title>Roseicoccus Jingziensis gen. nov., sp. nov., isolated from coastal seawater.</title>
        <authorList>
            <person name="Feng X."/>
        </authorList>
    </citation>
    <scope>NUCLEOTIDE SEQUENCE [LARGE SCALE GENOMIC DNA]</scope>
    <source>
        <strain evidence="7 8">N1E253</strain>
    </source>
</reference>
<evidence type="ECO:0000313" key="8">
    <source>
        <dbReference type="Proteomes" id="UP000557872"/>
    </source>
</evidence>
<dbReference type="HAMAP" id="MF_00340">
    <property type="entry name" value="Ribosomal_bL32"/>
    <property type="match status" value="1"/>
</dbReference>
<organism evidence="7 8">
    <name type="scientific">Oceaniferula marina</name>
    <dbReference type="NCBI Taxonomy" id="2748318"/>
    <lineage>
        <taxon>Bacteria</taxon>
        <taxon>Pseudomonadati</taxon>
        <taxon>Verrucomicrobiota</taxon>
        <taxon>Verrucomicrobiia</taxon>
        <taxon>Verrucomicrobiales</taxon>
        <taxon>Verrucomicrobiaceae</taxon>
        <taxon>Oceaniferula</taxon>
    </lineage>
</organism>
<dbReference type="AlphaFoldDB" id="A0A851GBL7"/>
<keyword evidence="3 5" id="KW-0687">Ribonucleoprotein</keyword>
<name>A0A851GBL7_9BACT</name>
<comment type="caution">
    <text evidence="7">The sequence shown here is derived from an EMBL/GenBank/DDBJ whole genome shotgun (WGS) entry which is preliminary data.</text>
</comment>
<dbReference type="InterPro" id="IPR002677">
    <property type="entry name" value="Ribosomal_bL32"/>
</dbReference>
<evidence type="ECO:0000256" key="3">
    <source>
        <dbReference type="ARBA" id="ARBA00023274"/>
    </source>
</evidence>
<dbReference type="Proteomes" id="UP000557872">
    <property type="component" value="Unassembled WGS sequence"/>
</dbReference>
<dbReference type="NCBIfam" id="TIGR01031">
    <property type="entry name" value="rpmF_bact"/>
    <property type="match status" value="1"/>
</dbReference>
<keyword evidence="2 5" id="KW-0689">Ribosomal protein</keyword>
<dbReference type="InterPro" id="IPR011332">
    <property type="entry name" value="Ribosomal_zn-bd"/>
</dbReference>
<dbReference type="PANTHER" id="PTHR35534:SF1">
    <property type="entry name" value="LARGE RIBOSOMAL SUBUNIT PROTEIN BL32"/>
    <property type="match status" value="1"/>
</dbReference>
<evidence type="ECO:0000256" key="1">
    <source>
        <dbReference type="ARBA" id="ARBA00008560"/>
    </source>
</evidence>
<dbReference type="InterPro" id="IPR044957">
    <property type="entry name" value="Ribosomal_bL32_bact"/>
</dbReference>
<evidence type="ECO:0000256" key="5">
    <source>
        <dbReference type="HAMAP-Rule" id="MF_00340"/>
    </source>
</evidence>
<evidence type="ECO:0000256" key="2">
    <source>
        <dbReference type="ARBA" id="ARBA00022980"/>
    </source>
</evidence>
<accession>A0A851GBL7</accession>
<dbReference type="RefSeq" id="WP_178931088.1">
    <property type="nucleotide sequence ID" value="NZ_JACBAZ010000001.1"/>
</dbReference>
<sequence length="60" mass="7081">MAVPKRRTSKMKQKMRRGANRWRTPKLKTCPECESRIPSHIACPHCGTYRERQVLEVDDL</sequence>